<evidence type="ECO:0000256" key="1">
    <source>
        <dbReference type="ARBA" id="ARBA00022741"/>
    </source>
</evidence>
<keyword evidence="2" id="KW-0067">ATP-binding</keyword>
<dbReference type="OrthoDB" id="541276at2759"/>
<gene>
    <name evidence="4" type="ORF">RDWZM_005643</name>
</gene>
<dbReference type="FunFam" id="1.10.510.10:FF:000571">
    <property type="entry name" value="Maternal embryonic leucine zipper kinase"/>
    <property type="match status" value="1"/>
</dbReference>
<dbReference type="GO" id="GO:0005737">
    <property type="term" value="C:cytoplasm"/>
    <property type="evidence" value="ECO:0007669"/>
    <property type="project" value="TreeGrafter"/>
</dbReference>
<dbReference type="InterPro" id="IPR000719">
    <property type="entry name" value="Prot_kinase_dom"/>
</dbReference>
<dbReference type="GO" id="GO:0005524">
    <property type="term" value="F:ATP binding"/>
    <property type="evidence" value="ECO:0007669"/>
    <property type="project" value="UniProtKB-KW"/>
</dbReference>
<dbReference type="InterPro" id="IPR011009">
    <property type="entry name" value="Kinase-like_dom_sf"/>
</dbReference>
<evidence type="ECO:0000259" key="3">
    <source>
        <dbReference type="PROSITE" id="PS50011"/>
    </source>
</evidence>
<dbReference type="AlphaFoldDB" id="A0A9Q0RML0"/>
<dbReference type="Proteomes" id="UP001142055">
    <property type="component" value="Chromosome 2"/>
</dbReference>
<dbReference type="SUPFAM" id="SSF56112">
    <property type="entry name" value="Protein kinase-like (PK-like)"/>
    <property type="match status" value="1"/>
</dbReference>
<dbReference type="GO" id="GO:0004674">
    <property type="term" value="F:protein serine/threonine kinase activity"/>
    <property type="evidence" value="ECO:0007669"/>
    <property type="project" value="InterPro"/>
</dbReference>
<keyword evidence="5" id="KW-1185">Reference proteome</keyword>
<accession>A0A9Q0RML0</accession>
<dbReference type="PROSITE" id="PS50011">
    <property type="entry name" value="PROTEIN_KINASE_DOM"/>
    <property type="match status" value="1"/>
</dbReference>
<name>A0A9Q0RML0_BLOTA</name>
<dbReference type="InterPro" id="IPR008271">
    <property type="entry name" value="Ser/Thr_kinase_AS"/>
</dbReference>
<dbReference type="EMBL" id="JAPWDV010000002">
    <property type="protein sequence ID" value="KAJ6219831.1"/>
    <property type="molecule type" value="Genomic_DNA"/>
</dbReference>
<dbReference type="GO" id="GO:0006914">
    <property type="term" value="P:autophagy"/>
    <property type="evidence" value="ECO:0007669"/>
    <property type="project" value="UniProtKB-ARBA"/>
</dbReference>
<reference evidence="4" key="1">
    <citation type="submission" date="2022-12" db="EMBL/GenBank/DDBJ databases">
        <title>Genome assemblies of Blomia tropicalis.</title>
        <authorList>
            <person name="Cui Y."/>
        </authorList>
    </citation>
    <scope>NUCLEOTIDE SEQUENCE</scope>
    <source>
        <tissue evidence="4">Adult mites</tissue>
    </source>
</reference>
<keyword evidence="1" id="KW-0547">Nucleotide-binding</keyword>
<feature type="domain" description="Protein kinase" evidence="3">
    <location>
        <begin position="23"/>
        <end position="284"/>
    </location>
</feature>
<evidence type="ECO:0000313" key="5">
    <source>
        <dbReference type="Proteomes" id="UP001142055"/>
    </source>
</evidence>
<dbReference type="InterPro" id="IPR045269">
    <property type="entry name" value="Atg1-like"/>
</dbReference>
<comment type="caution">
    <text evidence="4">The sequence shown here is derived from an EMBL/GenBank/DDBJ whole genome shotgun (WGS) entry which is preliminary data.</text>
</comment>
<dbReference type="Pfam" id="PF00069">
    <property type="entry name" value="Pkinase"/>
    <property type="match status" value="1"/>
</dbReference>
<dbReference type="Gene3D" id="1.10.510.10">
    <property type="entry name" value="Transferase(Phosphotransferase) domain 1"/>
    <property type="match status" value="1"/>
</dbReference>
<proteinExistence type="predicted"/>
<dbReference type="PANTHER" id="PTHR24348:SF68">
    <property type="entry name" value="SERINE_THREONINE-PROTEIN KINASE ATG1C"/>
    <property type="match status" value="1"/>
</dbReference>
<dbReference type="PROSITE" id="PS00108">
    <property type="entry name" value="PROTEIN_KINASE_ST"/>
    <property type="match status" value="1"/>
</dbReference>
<dbReference type="GO" id="GO:0010506">
    <property type="term" value="P:regulation of autophagy"/>
    <property type="evidence" value="ECO:0007669"/>
    <property type="project" value="InterPro"/>
</dbReference>
<organism evidence="4 5">
    <name type="scientific">Blomia tropicalis</name>
    <name type="common">Mite</name>
    <dbReference type="NCBI Taxonomy" id="40697"/>
    <lineage>
        <taxon>Eukaryota</taxon>
        <taxon>Metazoa</taxon>
        <taxon>Ecdysozoa</taxon>
        <taxon>Arthropoda</taxon>
        <taxon>Chelicerata</taxon>
        <taxon>Arachnida</taxon>
        <taxon>Acari</taxon>
        <taxon>Acariformes</taxon>
        <taxon>Sarcoptiformes</taxon>
        <taxon>Astigmata</taxon>
        <taxon>Glycyphagoidea</taxon>
        <taxon>Echimyopodidae</taxon>
        <taxon>Blomia</taxon>
    </lineage>
</organism>
<dbReference type="PIRSF" id="PIRSF000654">
    <property type="entry name" value="Integrin-linked_kinase"/>
    <property type="match status" value="1"/>
</dbReference>
<dbReference type="SMART" id="SM00220">
    <property type="entry name" value="S_TKc"/>
    <property type="match status" value="1"/>
</dbReference>
<sequence>MTEDDKTLTLDPKTAAVFKRKNYVVEKKLNEGAFGQVFKGRNVETGELVAIKVMFIDKLGEKYNKRFWPRELAALKEIRHEYVIAVYDIIRADNKYFIFLEFANGGDITGWLKRSGVPLAESLACYWFTQVSKALQYMHDEHKMAHRDIKIDNVLLHNNKAKLTDFGFARNAYDEESRTVAMSATFCGTQPYYSPQLVQRRKYNPFAADCWAMGVMLFAMLNNKFPFHFENDKAMLAEQLNPNFLPTRYVKKFPADLRELQEMFFVIEEKSRITMAQVLEHPWILRKGK</sequence>
<protein>
    <recommendedName>
        <fullName evidence="3">Protein kinase domain-containing protein</fullName>
    </recommendedName>
</protein>
<dbReference type="PANTHER" id="PTHR24348">
    <property type="entry name" value="SERINE/THREONINE-PROTEIN KINASE UNC-51-RELATED"/>
    <property type="match status" value="1"/>
</dbReference>
<evidence type="ECO:0000256" key="2">
    <source>
        <dbReference type="ARBA" id="ARBA00022840"/>
    </source>
</evidence>
<dbReference type="OMA" id="CNMHENA"/>
<evidence type="ECO:0000313" key="4">
    <source>
        <dbReference type="EMBL" id="KAJ6219831.1"/>
    </source>
</evidence>